<dbReference type="EMBL" id="ML996141">
    <property type="protein sequence ID" value="KAF2734959.1"/>
    <property type="molecule type" value="Genomic_DNA"/>
</dbReference>
<name>A0A9P4R1F2_9PLEO</name>
<dbReference type="GO" id="GO:0000815">
    <property type="term" value="C:ESCRT III complex"/>
    <property type="evidence" value="ECO:0007669"/>
    <property type="project" value="TreeGrafter"/>
</dbReference>
<dbReference type="PANTHER" id="PTHR22761:SF18">
    <property type="entry name" value="SORTING PROTEIN SNF7 FAMILY PROTEIN, PUTATIVE (AFU_ORTHOLOGUE AFUA_2G16692)-RELATED"/>
    <property type="match status" value="1"/>
</dbReference>
<evidence type="ECO:0000313" key="3">
    <source>
        <dbReference type="Proteomes" id="UP000799444"/>
    </source>
</evidence>
<organism evidence="2 3">
    <name type="scientific">Polyplosphaeria fusca</name>
    <dbReference type="NCBI Taxonomy" id="682080"/>
    <lineage>
        <taxon>Eukaryota</taxon>
        <taxon>Fungi</taxon>
        <taxon>Dikarya</taxon>
        <taxon>Ascomycota</taxon>
        <taxon>Pezizomycotina</taxon>
        <taxon>Dothideomycetes</taxon>
        <taxon>Pleosporomycetidae</taxon>
        <taxon>Pleosporales</taxon>
        <taxon>Tetraplosphaeriaceae</taxon>
        <taxon>Polyplosphaeria</taxon>
    </lineage>
</organism>
<dbReference type="OrthoDB" id="10250120at2759"/>
<dbReference type="InterPro" id="IPR005024">
    <property type="entry name" value="Snf7_fam"/>
</dbReference>
<feature type="region of interest" description="Disordered" evidence="1">
    <location>
        <begin position="394"/>
        <end position="501"/>
    </location>
</feature>
<keyword evidence="3" id="KW-1185">Reference proteome</keyword>
<dbReference type="AlphaFoldDB" id="A0A9P4R1F2"/>
<dbReference type="Pfam" id="PF25880">
    <property type="entry name" value="WHD_CHMP7_1st"/>
    <property type="match status" value="1"/>
</dbReference>
<proteinExistence type="predicted"/>
<dbReference type="Gene3D" id="6.10.140.1230">
    <property type="match status" value="1"/>
</dbReference>
<feature type="compositionally biased region" description="Basic and acidic residues" evidence="1">
    <location>
        <begin position="424"/>
        <end position="469"/>
    </location>
</feature>
<accession>A0A9P4R1F2</accession>
<dbReference type="Pfam" id="PF03357">
    <property type="entry name" value="Snf7"/>
    <property type="match status" value="1"/>
</dbReference>
<dbReference type="GO" id="GO:0009898">
    <property type="term" value="C:cytoplasmic side of plasma membrane"/>
    <property type="evidence" value="ECO:0007669"/>
    <property type="project" value="TreeGrafter"/>
</dbReference>
<reference evidence="2" key="1">
    <citation type="journal article" date="2020" name="Stud. Mycol.">
        <title>101 Dothideomycetes genomes: a test case for predicting lifestyles and emergence of pathogens.</title>
        <authorList>
            <person name="Haridas S."/>
            <person name="Albert R."/>
            <person name="Binder M."/>
            <person name="Bloem J."/>
            <person name="Labutti K."/>
            <person name="Salamov A."/>
            <person name="Andreopoulos B."/>
            <person name="Baker S."/>
            <person name="Barry K."/>
            <person name="Bills G."/>
            <person name="Bluhm B."/>
            <person name="Cannon C."/>
            <person name="Castanera R."/>
            <person name="Culley D."/>
            <person name="Daum C."/>
            <person name="Ezra D."/>
            <person name="Gonzalez J."/>
            <person name="Henrissat B."/>
            <person name="Kuo A."/>
            <person name="Liang C."/>
            <person name="Lipzen A."/>
            <person name="Lutzoni F."/>
            <person name="Magnuson J."/>
            <person name="Mondo S."/>
            <person name="Nolan M."/>
            <person name="Ohm R."/>
            <person name="Pangilinan J."/>
            <person name="Park H.-J."/>
            <person name="Ramirez L."/>
            <person name="Alfaro M."/>
            <person name="Sun H."/>
            <person name="Tritt A."/>
            <person name="Yoshinaga Y."/>
            <person name="Zwiers L.-H."/>
            <person name="Turgeon B."/>
            <person name="Goodwin S."/>
            <person name="Spatafora J."/>
            <person name="Crous P."/>
            <person name="Grigoriev I."/>
        </authorList>
    </citation>
    <scope>NUCLEOTIDE SEQUENCE</scope>
    <source>
        <strain evidence="2">CBS 125425</strain>
    </source>
</reference>
<dbReference type="GO" id="GO:0032511">
    <property type="term" value="P:late endosome to vacuole transport via multivesicular body sorting pathway"/>
    <property type="evidence" value="ECO:0007669"/>
    <property type="project" value="TreeGrafter"/>
</dbReference>
<feature type="compositionally biased region" description="Polar residues" evidence="1">
    <location>
        <begin position="470"/>
        <end position="480"/>
    </location>
</feature>
<protein>
    <submittedName>
        <fullName evidence="2">Uncharacterized protein</fullName>
    </submittedName>
</protein>
<feature type="compositionally biased region" description="Basic and acidic residues" evidence="1">
    <location>
        <begin position="394"/>
        <end position="411"/>
    </location>
</feature>
<dbReference type="GO" id="GO:0005771">
    <property type="term" value="C:multivesicular body"/>
    <property type="evidence" value="ECO:0007669"/>
    <property type="project" value="TreeGrafter"/>
</dbReference>
<comment type="caution">
    <text evidence="2">The sequence shown here is derived from an EMBL/GenBank/DDBJ whole genome shotgun (WGS) entry which is preliminary data.</text>
</comment>
<dbReference type="GO" id="GO:0006900">
    <property type="term" value="P:vesicle budding from membrane"/>
    <property type="evidence" value="ECO:0007669"/>
    <property type="project" value="TreeGrafter"/>
</dbReference>
<evidence type="ECO:0000313" key="2">
    <source>
        <dbReference type="EMBL" id="KAF2734959.1"/>
    </source>
</evidence>
<dbReference type="Proteomes" id="UP000799444">
    <property type="component" value="Unassembled WGS sequence"/>
</dbReference>
<gene>
    <name evidence="2" type="ORF">EJ04DRAFT_576509</name>
</gene>
<evidence type="ECO:0000256" key="1">
    <source>
        <dbReference type="SAM" id="MobiDB-lite"/>
    </source>
</evidence>
<dbReference type="PANTHER" id="PTHR22761">
    <property type="entry name" value="CHARGED MULTIVESICULAR BODY PROTEIN"/>
    <property type="match status" value="1"/>
</dbReference>
<sequence length="501" mass="55613">MSELLDFLLTYEEAFKSQGRLASLYSDFRNQLSLNPDGYHANVNAWKKALADAARAGVIPSQGPSHDLLSIQAGHGLVQALQHKQHGLPTCLPVVFADAEAKKEMVPLKDFLASDTTIYQTSWMPSPWEILQWGLRLAGVLEQPGFGDKLKTENLVVVGNLEIAANQVLKQMADPTSSIDLVLSHADLHRRFAHVLDSSAPLTSNDLKILLRFLQRDKQALSYNDKAIKFKSSNDPAPAPITQEDEAIATLRDTLARVESQIPPLAEKIASADASAKEFVRTKQLTRAKATLRQKKMAEAALAERTDIALQLEGVYAQLQQAADQVEVVAAMKASAVALRGLNERVGGAEGVADVMDDLREQHATADDINRIINESSEQIDEGEVEDEFEALEKAEREKQETEAKARREKEEQEEAANIAARFAELEKGEKSRREKEEQAAKEKAEKEAQEKKERTGEESNEKTEEEILKTSQELAQLSFQEDEAQEEESRKEDENTPLPA</sequence>